<dbReference type="Pfam" id="PF10743">
    <property type="entry name" value="Phage_Cox"/>
    <property type="match status" value="1"/>
</dbReference>
<proteinExistence type="predicted"/>
<accession>A0A286BTU7</accession>
<name>A0A286BTU7_9GAMM</name>
<organism evidence="1 2">
    <name type="scientific">Candidatus Pantoea floridensis</name>
    <dbReference type="NCBI Taxonomy" id="1938870"/>
    <lineage>
        <taxon>Bacteria</taxon>
        <taxon>Pseudomonadati</taxon>
        <taxon>Pseudomonadota</taxon>
        <taxon>Gammaproteobacteria</taxon>
        <taxon>Enterobacterales</taxon>
        <taxon>Erwiniaceae</taxon>
        <taxon>Pantoea</taxon>
    </lineage>
</organism>
<reference evidence="2" key="1">
    <citation type="submission" date="2017-09" db="EMBL/GenBank/DDBJ databases">
        <authorList>
            <person name="Varghese N."/>
            <person name="Submissions S."/>
        </authorList>
    </citation>
    <scope>NUCLEOTIDE SEQUENCE [LARGE SCALE GENOMIC DNA]</scope>
    <source>
        <strain evidence="2">JKS000234</strain>
    </source>
</reference>
<dbReference type="AlphaFoldDB" id="A0A286BTU7"/>
<dbReference type="InterPro" id="IPR038147">
    <property type="entry name" value="Cox_sf"/>
</dbReference>
<dbReference type="OrthoDB" id="6494242at2"/>
<evidence type="ECO:0000313" key="1">
    <source>
        <dbReference type="EMBL" id="SOD37579.1"/>
    </source>
</evidence>
<dbReference type="InterPro" id="IPR019679">
    <property type="entry name" value="Phage_P2_Cox"/>
</dbReference>
<evidence type="ECO:0000313" key="2">
    <source>
        <dbReference type="Proteomes" id="UP000219271"/>
    </source>
</evidence>
<sequence length="92" mass="10468">MSTMSDGLEVKSLADAVTYQKFGEMIGKPASAIKAMAENNKLPLIEWRNPENPTGRAGEKMVYLPEFNRAMRDAYYSRPTEQRDAWLLWLGL</sequence>
<gene>
    <name evidence="1" type="ORF">SAMN06273570_1939</name>
</gene>
<keyword evidence="2" id="KW-1185">Reference proteome</keyword>
<dbReference type="RefSeq" id="WP_097095611.1">
    <property type="nucleotide sequence ID" value="NZ_OCMY01000001.1"/>
</dbReference>
<dbReference type="EMBL" id="OCMY01000001">
    <property type="protein sequence ID" value="SOD37579.1"/>
    <property type="molecule type" value="Genomic_DNA"/>
</dbReference>
<dbReference type="Gene3D" id="6.10.200.10">
    <property type="entry name" value="Regulatory phage protein Cox"/>
    <property type="match status" value="1"/>
</dbReference>
<protein>
    <submittedName>
        <fullName evidence="1">Regulatory phage protein cox</fullName>
    </submittedName>
</protein>
<dbReference type="Proteomes" id="UP000219271">
    <property type="component" value="Unassembled WGS sequence"/>
</dbReference>